<accession>A0A8J3Q1M1</accession>
<sequence length="147" mass="15531">MPALTRGQKILALVAVLIVALYVTGVATQQGSTGKVDPTENGLVKMLGRWFGSPDQAEPGELSAPCLAQQQLTIKDSCVLTVASSDKDLREVVLRAQQPVRLHTRAPHDDSFLDKDLTAGEEVKVTVDSSGGDVTLTCSSCVVLVGE</sequence>
<dbReference type="EMBL" id="BONY01000001">
    <property type="protein sequence ID" value="GIH02133.1"/>
    <property type="molecule type" value="Genomic_DNA"/>
</dbReference>
<proteinExistence type="predicted"/>
<name>A0A8J3Q1M1_9ACTN</name>
<comment type="caution">
    <text evidence="1">The sequence shown here is derived from an EMBL/GenBank/DDBJ whole genome shotgun (WGS) entry which is preliminary data.</text>
</comment>
<keyword evidence="2" id="KW-1185">Reference proteome</keyword>
<evidence type="ECO:0000313" key="1">
    <source>
        <dbReference type="EMBL" id="GIH02133.1"/>
    </source>
</evidence>
<evidence type="ECO:0000313" key="2">
    <source>
        <dbReference type="Proteomes" id="UP000612899"/>
    </source>
</evidence>
<protein>
    <submittedName>
        <fullName evidence="1">Uncharacterized protein</fullName>
    </submittedName>
</protein>
<reference evidence="1" key="1">
    <citation type="submission" date="2021-01" db="EMBL/GenBank/DDBJ databases">
        <title>Whole genome shotgun sequence of Rhizocola hellebori NBRC 109834.</title>
        <authorList>
            <person name="Komaki H."/>
            <person name="Tamura T."/>
        </authorList>
    </citation>
    <scope>NUCLEOTIDE SEQUENCE</scope>
    <source>
        <strain evidence="1">NBRC 109834</strain>
    </source>
</reference>
<organism evidence="1 2">
    <name type="scientific">Rhizocola hellebori</name>
    <dbReference type="NCBI Taxonomy" id="1392758"/>
    <lineage>
        <taxon>Bacteria</taxon>
        <taxon>Bacillati</taxon>
        <taxon>Actinomycetota</taxon>
        <taxon>Actinomycetes</taxon>
        <taxon>Micromonosporales</taxon>
        <taxon>Micromonosporaceae</taxon>
        <taxon>Rhizocola</taxon>
    </lineage>
</organism>
<dbReference type="AlphaFoldDB" id="A0A8J3Q1M1"/>
<dbReference type="Proteomes" id="UP000612899">
    <property type="component" value="Unassembled WGS sequence"/>
</dbReference>
<gene>
    <name evidence="1" type="ORF">Rhe02_02000</name>
</gene>
<dbReference type="RefSeq" id="WP_203906068.1">
    <property type="nucleotide sequence ID" value="NZ_BONY01000001.1"/>
</dbReference>